<proteinExistence type="predicted"/>
<dbReference type="InterPro" id="IPR011008">
    <property type="entry name" value="Dimeric_a/b-barrel"/>
</dbReference>
<reference evidence="6" key="1">
    <citation type="journal article" date="2019" name="Int. J. Syst. Evol. Microbiol.">
        <title>The Global Catalogue of Microorganisms (GCM) 10K type strain sequencing project: providing services to taxonomists for standard genome sequencing and annotation.</title>
        <authorList>
            <consortium name="The Broad Institute Genomics Platform"/>
            <consortium name="The Broad Institute Genome Sequencing Center for Infectious Disease"/>
            <person name="Wu L."/>
            <person name="Ma J."/>
        </authorList>
    </citation>
    <scope>NUCLEOTIDE SEQUENCE [LARGE SCALE GENOMIC DNA]</scope>
    <source>
        <strain evidence="6">JCM 16902</strain>
    </source>
</reference>
<dbReference type="EMBL" id="BAAAZO010000010">
    <property type="protein sequence ID" value="GAA3627831.1"/>
    <property type="molecule type" value="Genomic_DNA"/>
</dbReference>
<keyword evidence="6" id="KW-1185">Reference proteome</keyword>
<dbReference type="InterPro" id="IPR036388">
    <property type="entry name" value="WH-like_DNA-bd_sf"/>
</dbReference>
<dbReference type="PROSITE" id="PS50956">
    <property type="entry name" value="HTH_ASNC_2"/>
    <property type="match status" value="1"/>
</dbReference>
<dbReference type="Pfam" id="PF13404">
    <property type="entry name" value="HTH_AsnC-type"/>
    <property type="match status" value="1"/>
</dbReference>
<organism evidence="5 6">
    <name type="scientific">Kineosporia mesophila</name>
    <dbReference type="NCBI Taxonomy" id="566012"/>
    <lineage>
        <taxon>Bacteria</taxon>
        <taxon>Bacillati</taxon>
        <taxon>Actinomycetota</taxon>
        <taxon>Actinomycetes</taxon>
        <taxon>Kineosporiales</taxon>
        <taxon>Kineosporiaceae</taxon>
        <taxon>Kineosporia</taxon>
    </lineage>
</organism>
<dbReference type="PANTHER" id="PTHR30154:SF34">
    <property type="entry name" value="TRANSCRIPTIONAL REGULATOR AZLB"/>
    <property type="match status" value="1"/>
</dbReference>
<sequence>MFILDDTDRRILRALDHDQRATVAKLAMDLGLARGTVHTRLDKLAASGALRANSTRVAPARVGLPMRAMVTAGVEQSEFEGLLADLSKIPEVIECLGISGEADLMIQVAARDPDHLYSITQQLMRCRGIRRTATSIVLRELLPYRMDHLLE</sequence>
<evidence type="ECO:0000256" key="3">
    <source>
        <dbReference type="ARBA" id="ARBA00023163"/>
    </source>
</evidence>
<evidence type="ECO:0000313" key="5">
    <source>
        <dbReference type="EMBL" id="GAA3627831.1"/>
    </source>
</evidence>
<dbReference type="InterPro" id="IPR019887">
    <property type="entry name" value="Tscrpt_reg_AsnC/Lrp_C"/>
</dbReference>
<dbReference type="SUPFAM" id="SSF46785">
    <property type="entry name" value="Winged helix' DNA-binding domain"/>
    <property type="match status" value="1"/>
</dbReference>
<dbReference type="PANTHER" id="PTHR30154">
    <property type="entry name" value="LEUCINE-RESPONSIVE REGULATORY PROTEIN"/>
    <property type="match status" value="1"/>
</dbReference>
<feature type="domain" description="HTH asnC-type" evidence="4">
    <location>
        <begin position="4"/>
        <end position="65"/>
    </location>
</feature>
<name>A0ABP7AA59_9ACTN</name>
<dbReference type="Pfam" id="PF01037">
    <property type="entry name" value="AsnC_trans_reg"/>
    <property type="match status" value="1"/>
</dbReference>
<evidence type="ECO:0000256" key="1">
    <source>
        <dbReference type="ARBA" id="ARBA00023015"/>
    </source>
</evidence>
<dbReference type="InterPro" id="IPR000485">
    <property type="entry name" value="AsnC-type_HTH_dom"/>
</dbReference>
<keyword evidence="3" id="KW-0804">Transcription</keyword>
<evidence type="ECO:0000256" key="2">
    <source>
        <dbReference type="ARBA" id="ARBA00023125"/>
    </source>
</evidence>
<dbReference type="InterPro" id="IPR036390">
    <property type="entry name" value="WH_DNA-bd_sf"/>
</dbReference>
<dbReference type="InterPro" id="IPR019888">
    <property type="entry name" value="Tscrpt_reg_AsnC-like"/>
</dbReference>
<dbReference type="PRINTS" id="PR00033">
    <property type="entry name" value="HTHASNC"/>
</dbReference>
<keyword evidence="1" id="KW-0805">Transcription regulation</keyword>
<keyword evidence="2" id="KW-0238">DNA-binding</keyword>
<accession>A0ABP7AA59</accession>
<dbReference type="Proteomes" id="UP001501074">
    <property type="component" value="Unassembled WGS sequence"/>
</dbReference>
<evidence type="ECO:0000259" key="4">
    <source>
        <dbReference type="PROSITE" id="PS50956"/>
    </source>
</evidence>
<dbReference type="SMART" id="SM00344">
    <property type="entry name" value="HTH_ASNC"/>
    <property type="match status" value="1"/>
</dbReference>
<evidence type="ECO:0000313" key="6">
    <source>
        <dbReference type="Proteomes" id="UP001501074"/>
    </source>
</evidence>
<dbReference type="Gene3D" id="1.10.10.10">
    <property type="entry name" value="Winged helix-like DNA-binding domain superfamily/Winged helix DNA-binding domain"/>
    <property type="match status" value="1"/>
</dbReference>
<protein>
    <submittedName>
        <fullName evidence="5">Lrp/AsnC family transcriptional regulator</fullName>
    </submittedName>
</protein>
<dbReference type="RefSeq" id="WP_231488903.1">
    <property type="nucleotide sequence ID" value="NZ_BAAAZO010000010.1"/>
</dbReference>
<gene>
    <name evidence="5" type="ORF">GCM10022223_51410</name>
</gene>
<dbReference type="Gene3D" id="3.30.70.920">
    <property type="match status" value="1"/>
</dbReference>
<comment type="caution">
    <text evidence="5">The sequence shown here is derived from an EMBL/GenBank/DDBJ whole genome shotgun (WGS) entry which is preliminary data.</text>
</comment>
<dbReference type="SUPFAM" id="SSF54909">
    <property type="entry name" value="Dimeric alpha+beta barrel"/>
    <property type="match status" value="1"/>
</dbReference>